<gene>
    <name evidence="1" type="ORF">E2C01_057745</name>
</gene>
<name>A0A5B7H478_PORTR</name>
<comment type="caution">
    <text evidence="1">The sequence shown here is derived from an EMBL/GenBank/DDBJ whole genome shotgun (WGS) entry which is preliminary data.</text>
</comment>
<protein>
    <submittedName>
        <fullName evidence="1">Uncharacterized protein</fullName>
    </submittedName>
</protein>
<reference evidence="1 2" key="1">
    <citation type="submission" date="2019-05" db="EMBL/GenBank/DDBJ databases">
        <title>Another draft genome of Portunus trituberculatus and its Hox gene families provides insights of decapod evolution.</title>
        <authorList>
            <person name="Jeong J.-H."/>
            <person name="Song I."/>
            <person name="Kim S."/>
            <person name="Choi T."/>
            <person name="Kim D."/>
            <person name="Ryu S."/>
            <person name="Kim W."/>
        </authorList>
    </citation>
    <scope>NUCLEOTIDE SEQUENCE [LARGE SCALE GENOMIC DNA]</scope>
    <source>
        <tissue evidence="1">Muscle</tissue>
    </source>
</reference>
<accession>A0A5B7H478</accession>
<proteinExistence type="predicted"/>
<dbReference type="Proteomes" id="UP000324222">
    <property type="component" value="Unassembled WGS sequence"/>
</dbReference>
<evidence type="ECO:0000313" key="1">
    <source>
        <dbReference type="EMBL" id="MPC63644.1"/>
    </source>
</evidence>
<evidence type="ECO:0000313" key="2">
    <source>
        <dbReference type="Proteomes" id="UP000324222"/>
    </source>
</evidence>
<dbReference type="EMBL" id="VSRR010021081">
    <property type="protein sequence ID" value="MPC63644.1"/>
    <property type="molecule type" value="Genomic_DNA"/>
</dbReference>
<dbReference type="AlphaFoldDB" id="A0A5B7H478"/>
<keyword evidence="2" id="KW-1185">Reference proteome</keyword>
<organism evidence="1 2">
    <name type="scientific">Portunus trituberculatus</name>
    <name type="common">Swimming crab</name>
    <name type="synonym">Neptunus trituberculatus</name>
    <dbReference type="NCBI Taxonomy" id="210409"/>
    <lineage>
        <taxon>Eukaryota</taxon>
        <taxon>Metazoa</taxon>
        <taxon>Ecdysozoa</taxon>
        <taxon>Arthropoda</taxon>
        <taxon>Crustacea</taxon>
        <taxon>Multicrustacea</taxon>
        <taxon>Malacostraca</taxon>
        <taxon>Eumalacostraca</taxon>
        <taxon>Eucarida</taxon>
        <taxon>Decapoda</taxon>
        <taxon>Pleocyemata</taxon>
        <taxon>Brachyura</taxon>
        <taxon>Eubrachyura</taxon>
        <taxon>Portunoidea</taxon>
        <taxon>Portunidae</taxon>
        <taxon>Portuninae</taxon>
        <taxon>Portunus</taxon>
    </lineage>
</organism>
<sequence>MLLMSSSQRIDHNDTLRLQYFLLEHKPAAELMPSCGGSSGDNLRLHHAKCRLGRGRPVNHLTGADSVVCSLTGGGAAPSPRKEDGESLYCSLLV</sequence>